<protein>
    <submittedName>
        <fullName evidence="1">Uncharacterized protein</fullName>
    </submittedName>
</protein>
<gene>
    <name evidence="1" type="ORF">B9Z37_01010</name>
</gene>
<name>A0A315EBU2_9BURK</name>
<organism evidence="1 2">
    <name type="scientific">Limnohabitans parvus II-B4</name>
    <dbReference type="NCBI Taxonomy" id="1293052"/>
    <lineage>
        <taxon>Bacteria</taxon>
        <taxon>Pseudomonadati</taxon>
        <taxon>Pseudomonadota</taxon>
        <taxon>Betaproteobacteria</taxon>
        <taxon>Burkholderiales</taxon>
        <taxon>Comamonadaceae</taxon>
        <taxon>Limnohabitans</taxon>
    </lineage>
</organism>
<proteinExistence type="predicted"/>
<evidence type="ECO:0000313" key="1">
    <source>
        <dbReference type="EMBL" id="PUE55203.1"/>
    </source>
</evidence>
<sequence length="98" mass="11396">MTTESISFFDMEQFKRALKKQNYPLFEKQLTAKELTLSEYFSHCNDFPTQIPTLAELTGYIVWATNINKNLTYQSLVYGILGRLIKKLKEEQAGEAHE</sequence>
<dbReference type="AlphaFoldDB" id="A0A315EBU2"/>
<keyword evidence="2" id="KW-1185">Reference proteome</keyword>
<dbReference type="RefSeq" id="WP_108311206.1">
    <property type="nucleotide sequence ID" value="NZ_NESN01000001.1"/>
</dbReference>
<dbReference type="EMBL" id="NESN01000001">
    <property type="protein sequence ID" value="PUE55203.1"/>
    <property type="molecule type" value="Genomic_DNA"/>
</dbReference>
<comment type="caution">
    <text evidence="1">The sequence shown here is derived from an EMBL/GenBank/DDBJ whole genome shotgun (WGS) entry which is preliminary data.</text>
</comment>
<evidence type="ECO:0000313" key="2">
    <source>
        <dbReference type="Proteomes" id="UP000250790"/>
    </source>
</evidence>
<reference evidence="1 2" key="1">
    <citation type="submission" date="2017-04" db="EMBL/GenBank/DDBJ databases">
        <title>Unexpected and diverse lifestyles within the genus Limnohabitans.</title>
        <authorList>
            <person name="Kasalicky V."/>
            <person name="Mehrshad M."/>
            <person name="Andrei S.-A."/>
            <person name="Salcher M."/>
            <person name="Kratochvilova H."/>
            <person name="Simek K."/>
            <person name="Ghai R."/>
        </authorList>
    </citation>
    <scope>NUCLEOTIDE SEQUENCE [LARGE SCALE GENOMIC DNA]</scope>
    <source>
        <strain evidence="1 2">II-B4</strain>
    </source>
</reference>
<accession>A0A315EBU2</accession>
<dbReference type="Proteomes" id="UP000250790">
    <property type="component" value="Unassembled WGS sequence"/>
</dbReference>